<dbReference type="EMBL" id="CP011391">
    <property type="protein sequence ID" value="AMK53960.1"/>
    <property type="molecule type" value="Genomic_DNA"/>
</dbReference>
<evidence type="ECO:0000256" key="3">
    <source>
        <dbReference type="ARBA" id="ARBA00022960"/>
    </source>
</evidence>
<dbReference type="Gene3D" id="2.40.10.340">
    <property type="entry name" value="Rod shape-determining protein MreC, domain 1"/>
    <property type="match status" value="1"/>
</dbReference>
<comment type="function">
    <text evidence="5">Involved in formation and maintenance of cell shape.</text>
</comment>
<reference evidence="7 8" key="1">
    <citation type="journal article" date="2016" name="Gut Pathog.">
        <title>Whole genome sequencing of "Faecalibaculum rodentium" ALO17, isolated from C57BL/6J laboratory mouse feces.</title>
        <authorList>
            <person name="Lim S."/>
            <person name="Chang D.H."/>
            <person name="Ahn S."/>
            <person name="Kim B.C."/>
        </authorList>
    </citation>
    <scope>NUCLEOTIDE SEQUENCE [LARGE SCALE GENOMIC DNA]</scope>
    <source>
        <strain evidence="7 8">Alo17</strain>
    </source>
</reference>
<feature type="domain" description="Rod shape-determining protein MreC beta-barrel core" evidence="6">
    <location>
        <begin position="120"/>
        <end position="272"/>
    </location>
</feature>
<keyword evidence="8" id="KW-1185">Reference proteome</keyword>
<dbReference type="PANTHER" id="PTHR34138:SF1">
    <property type="entry name" value="CELL SHAPE-DETERMINING PROTEIN MREC"/>
    <property type="match status" value="1"/>
</dbReference>
<evidence type="ECO:0000256" key="1">
    <source>
        <dbReference type="ARBA" id="ARBA00009369"/>
    </source>
</evidence>
<protein>
    <recommendedName>
        <fullName evidence="2 5">Cell shape-determining protein MreC</fullName>
    </recommendedName>
    <alternativeName>
        <fullName evidence="4 5">Cell shape protein MreC</fullName>
    </alternativeName>
</protein>
<accession>A0A140DTI3</accession>
<dbReference type="InterPro" id="IPR042175">
    <property type="entry name" value="Cell/Rod_MreC_2"/>
</dbReference>
<dbReference type="GeneID" id="78477626"/>
<dbReference type="InterPro" id="IPR007221">
    <property type="entry name" value="MreC"/>
</dbReference>
<dbReference type="OrthoDB" id="9792313at2"/>
<evidence type="ECO:0000259" key="6">
    <source>
        <dbReference type="Pfam" id="PF04085"/>
    </source>
</evidence>
<dbReference type="NCBIfam" id="TIGR00219">
    <property type="entry name" value="mreC"/>
    <property type="match status" value="1"/>
</dbReference>
<dbReference type="Pfam" id="PF04085">
    <property type="entry name" value="MreC"/>
    <property type="match status" value="1"/>
</dbReference>
<dbReference type="PANTHER" id="PTHR34138">
    <property type="entry name" value="CELL SHAPE-DETERMINING PROTEIN MREC"/>
    <property type="match status" value="1"/>
</dbReference>
<evidence type="ECO:0000256" key="5">
    <source>
        <dbReference type="PIRNR" id="PIRNR038471"/>
    </source>
</evidence>
<evidence type="ECO:0000313" key="7">
    <source>
        <dbReference type="EMBL" id="AMK53960.1"/>
    </source>
</evidence>
<dbReference type="InterPro" id="IPR042177">
    <property type="entry name" value="Cell/Rod_1"/>
</dbReference>
<proteinExistence type="inferred from homology"/>
<organism evidence="7 8">
    <name type="scientific">Faecalibaculum rodentium</name>
    <dbReference type="NCBI Taxonomy" id="1702221"/>
    <lineage>
        <taxon>Bacteria</taxon>
        <taxon>Bacillati</taxon>
        <taxon>Bacillota</taxon>
        <taxon>Erysipelotrichia</taxon>
        <taxon>Erysipelotrichales</taxon>
        <taxon>Erysipelotrichaceae</taxon>
        <taxon>Faecalibaculum</taxon>
    </lineage>
</organism>
<dbReference type="AlphaFoldDB" id="A0A140DTI3"/>
<dbReference type="PIRSF" id="PIRSF038471">
    <property type="entry name" value="MreC"/>
    <property type="match status" value="1"/>
</dbReference>
<comment type="similarity">
    <text evidence="1 5">Belongs to the MreC family.</text>
</comment>
<dbReference type="KEGG" id="fro:AALO17_08260"/>
<evidence type="ECO:0000313" key="8">
    <source>
        <dbReference type="Proteomes" id="UP000069771"/>
    </source>
</evidence>
<name>A0A140DTI3_9FIRM</name>
<dbReference type="RefSeq" id="WP_075885700.1">
    <property type="nucleotide sequence ID" value="NZ_CAKOCV010000048.1"/>
</dbReference>
<gene>
    <name evidence="7" type="ORF">AALO17_08260</name>
</gene>
<dbReference type="Proteomes" id="UP000069771">
    <property type="component" value="Chromosome"/>
</dbReference>
<evidence type="ECO:0000256" key="4">
    <source>
        <dbReference type="ARBA" id="ARBA00032089"/>
    </source>
</evidence>
<dbReference type="InterPro" id="IPR055342">
    <property type="entry name" value="MreC_beta-barrel_core"/>
</dbReference>
<sequence>MKRFNRTQRRLLTAILVILTAGSVMMALRQAPVSNAGYSAWAYIRYGLVDRPLTSLGNMFRDVAGLWSVYQDNVYLNEELASQRSYQTMYQDEKNRNEELQEMLEMKGSLPESLQVSCNVLTRPASAWDQSFTISAGSMQGVRENMLAASSEGVVGLVSHVETATSTVELLTSDTLVNDIAISIPLEDGTTVEGILQSYDARKQAYRVSLFNNEAVITSGQKVSTSGKGGNYPSGIFVGTVTESVVNDDAIISTIYVKPVANISSFSYVTVIGREDSK</sequence>
<dbReference type="Gene3D" id="2.40.10.350">
    <property type="entry name" value="Rod shape-determining protein MreC, domain 2"/>
    <property type="match status" value="1"/>
</dbReference>
<dbReference type="GO" id="GO:0008360">
    <property type="term" value="P:regulation of cell shape"/>
    <property type="evidence" value="ECO:0007669"/>
    <property type="project" value="UniProtKB-KW"/>
</dbReference>
<dbReference type="STRING" id="1702221.AALO17_08260"/>
<evidence type="ECO:0000256" key="2">
    <source>
        <dbReference type="ARBA" id="ARBA00013855"/>
    </source>
</evidence>
<keyword evidence="3 5" id="KW-0133">Cell shape</keyword>
<dbReference type="GO" id="GO:0005886">
    <property type="term" value="C:plasma membrane"/>
    <property type="evidence" value="ECO:0007669"/>
    <property type="project" value="TreeGrafter"/>
</dbReference>